<proteinExistence type="predicted"/>
<name>A0A3M7QJ51_BRAPC</name>
<protein>
    <submittedName>
        <fullName evidence="1">Uncharacterized protein</fullName>
    </submittedName>
</protein>
<dbReference type="EMBL" id="REGN01006075">
    <property type="protein sequence ID" value="RNA10995.1"/>
    <property type="molecule type" value="Genomic_DNA"/>
</dbReference>
<organism evidence="1 2">
    <name type="scientific">Brachionus plicatilis</name>
    <name type="common">Marine rotifer</name>
    <name type="synonym">Brachionus muelleri</name>
    <dbReference type="NCBI Taxonomy" id="10195"/>
    <lineage>
        <taxon>Eukaryota</taxon>
        <taxon>Metazoa</taxon>
        <taxon>Spiralia</taxon>
        <taxon>Gnathifera</taxon>
        <taxon>Rotifera</taxon>
        <taxon>Eurotatoria</taxon>
        <taxon>Monogononta</taxon>
        <taxon>Pseudotrocha</taxon>
        <taxon>Ploima</taxon>
        <taxon>Brachionidae</taxon>
        <taxon>Brachionus</taxon>
    </lineage>
</organism>
<gene>
    <name evidence="1" type="ORF">BpHYR1_023800</name>
</gene>
<comment type="caution">
    <text evidence="1">The sequence shown here is derived from an EMBL/GenBank/DDBJ whole genome shotgun (WGS) entry which is preliminary data.</text>
</comment>
<evidence type="ECO:0000313" key="1">
    <source>
        <dbReference type="EMBL" id="RNA10995.1"/>
    </source>
</evidence>
<dbReference type="Proteomes" id="UP000276133">
    <property type="component" value="Unassembled WGS sequence"/>
</dbReference>
<accession>A0A3M7QJ51</accession>
<reference evidence="1 2" key="1">
    <citation type="journal article" date="2018" name="Sci. Rep.">
        <title>Genomic signatures of local adaptation to the degree of environmental predictability in rotifers.</title>
        <authorList>
            <person name="Franch-Gras L."/>
            <person name="Hahn C."/>
            <person name="Garcia-Roger E.M."/>
            <person name="Carmona M.J."/>
            <person name="Serra M."/>
            <person name="Gomez A."/>
        </authorList>
    </citation>
    <scope>NUCLEOTIDE SEQUENCE [LARGE SCALE GENOMIC DNA]</scope>
    <source>
        <strain evidence="1">HYR1</strain>
    </source>
</reference>
<keyword evidence="2" id="KW-1185">Reference proteome</keyword>
<evidence type="ECO:0000313" key="2">
    <source>
        <dbReference type="Proteomes" id="UP000276133"/>
    </source>
</evidence>
<sequence>MFAIYLLESKTGLLRKYQIEKTKLFLTTASSFSQIPNQSIDIQRELKLWQSKMSAIKATIKQFTIY</sequence>
<dbReference type="AlphaFoldDB" id="A0A3M7QJ51"/>